<proteinExistence type="predicted"/>
<reference evidence="1" key="1">
    <citation type="journal article" date="2014" name="Front. Microbiol.">
        <title>High frequency of phylogenetically diverse reductive dehalogenase-homologous genes in deep subseafloor sedimentary metagenomes.</title>
        <authorList>
            <person name="Kawai M."/>
            <person name="Futagami T."/>
            <person name="Toyoda A."/>
            <person name="Takaki Y."/>
            <person name="Nishi S."/>
            <person name="Hori S."/>
            <person name="Arai W."/>
            <person name="Tsubouchi T."/>
            <person name="Morono Y."/>
            <person name="Uchiyama I."/>
            <person name="Ito T."/>
            <person name="Fujiyama A."/>
            <person name="Inagaki F."/>
            <person name="Takami H."/>
        </authorList>
    </citation>
    <scope>NUCLEOTIDE SEQUENCE</scope>
    <source>
        <strain evidence="1">Expedition CK06-06</strain>
    </source>
</reference>
<sequence length="49" mass="5310">MGFGHKAKKMAVARGKEGINVNEFIPDHMELVSGAAGCQEGLVKIERVR</sequence>
<dbReference type="AlphaFoldDB" id="X1KY05"/>
<organism evidence="1">
    <name type="scientific">marine sediment metagenome</name>
    <dbReference type="NCBI Taxonomy" id="412755"/>
    <lineage>
        <taxon>unclassified sequences</taxon>
        <taxon>metagenomes</taxon>
        <taxon>ecological metagenomes</taxon>
    </lineage>
</organism>
<accession>X1KY05</accession>
<evidence type="ECO:0000313" key="1">
    <source>
        <dbReference type="EMBL" id="GAH98495.1"/>
    </source>
</evidence>
<comment type="caution">
    <text evidence="1">The sequence shown here is derived from an EMBL/GenBank/DDBJ whole genome shotgun (WGS) entry which is preliminary data.</text>
</comment>
<protein>
    <submittedName>
        <fullName evidence="1">Uncharacterized protein</fullName>
    </submittedName>
</protein>
<gene>
    <name evidence="1" type="ORF">S03H2_72213</name>
</gene>
<dbReference type="Gene3D" id="2.40.40.20">
    <property type="match status" value="1"/>
</dbReference>
<dbReference type="EMBL" id="BARU01048700">
    <property type="protein sequence ID" value="GAH98495.1"/>
    <property type="molecule type" value="Genomic_DNA"/>
</dbReference>
<name>X1KY05_9ZZZZ</name>